<dbReference type="EMBL" id="CAAALY010052101">
    <property type="protein sequence ID" value="VEL21590.1"/>
    <property type="molecule type" value="Genomic_DNA"/>
</dbReference>
<keyword evidence="2" id="KW-0732">Signal</keyword>
<comment type="caution">
    <text evidence="3">The sequence shown here is derived from an EMBL/GenBank/DDBJ whole genome shotgun (WGS) entry which is preliminary data.</text>
</comment>
<dbReference type="Proteomes" id="UP000784294">
    <property type="component" value="Unassembled WGS sequence"/>
</dbReference>
<organism evidence="3 4">
    <name type="scientific">Protopolystoma xenopodis</name>
    <dbReference type="NCBI Taxonomy" id="117903"/>
    <lineage>
        <taxon>Eukaryota</taxon>
        <taxon>Metazoa</taxon>
        <taxon>Spiralia</taxon>
        <taxon>Lophotrochozoa</taxon>
        <taxon>Platyhelminthes</taxon>
        <taxon>Monogenea</taxon>
        <taxon>Polyopisthocotylea</taxon>
        <taxon>Polystomatidea</taxon>
        <taxon>Polystomatidae</taxon>
        <taxon>Protopolystoma</taxon>
    </lineage>
</organism>
<dbReference type="AlphaFoldDB" id="A0A448WW48"/>
<feature type="compositionally biased region" description="Basic residues" evidence="1">
    <location>
        <begin position="134"/>
        <end position="173"/>
    </location>
</feature>
<evidence type="ECO:0000313" key="3">
    <source>
        <dbReference type="EMBL" id="VEL21590.1"/>
    </source>
</evidence>
<feature type="compositionally biased region" description="Acidic residues" evidence="1">
    <location>
        <begin position="90"/>
        <end position="101"/>
    </location>
</feature>
<evidence type="ECO:0000313" key="4">
    <source>
        <dbReference type="Proteomes" id="UP000784294"/>
    </source>
</evidence>
<evidence type="ECO:0000256" key="1">
    <source>
        <dbReference type="SAM" id="MobiDB-lite"/>
    </source>
</evidence>
<gene>
    <name evidence="3" type="ORF">PXEA_LOCUS15030</name>
</gene>
<proteinExistence type="predicted"/>
<name>A0A448WW48_9PLAT</name>
<protein>
    <submittedName>
        <fullName evidence="3">Uncharacterized protein</fullName>
    </submittedName>
</protein>
<feature type="compositionally biased region" description="Basic and acidic residues" evidence="1">
    <location>
        <begin position="184"/>
        <end position="197"/>
    </location>
</feature>
<feature type="signal peptide" evidence="2">
    <location>
        <begin position="1"/>
        <end position="18"/>
    </location>
</feature>
<sequence length="401" mass="43990">MLCLVLNTLLAFISGGKRHYHPLRYKDSDISSFDGSDLFSQSTDATESSHSSNSNSAVSASDASSVAQTTSESDSEASSSADGSISATSPDEESDDDEEGAAGDTSSTGSGATQPAKRRPSRADKASSELRLLGRTKQKVTRKGRQSKIKTKERGKKARQRKQLKKRRLRTRLRQSDINSSDSGKMDRDEQSKKSSEADTLQLKLYGFTRSRLERHFAFQRLTHYLNAGGRLKPRRVFVCCVCERAGECIANEAASTSTAKKELPPQAPLANTVVDTATVSMCVPPSHGPMAGHPAAKGDRRSTLGTKRECVDRLEPSTTLHDLPSIPTVQTDIATAELTTEVAVDDRKVEESFNEDGTTTINAALIKDCSIKSQKKAMYEIFFPYYNFKKELRKIFLFLL</sequence>
<keyword evidence="4" id="KW-1185">Reference proteome</keyword>
<feature type="region of interest" description="Disordered" evidence="1">
    <location>
        <begin position="35"/>
        <end position="197"/>
    </location>
</feature>
<feature type="compositionally biased region" description="Low complexity" evidence="1">
    <location>
        <begin position="40"/>
        <end position="89"/>
    </location>
</feature>
<evidence type="ECO:0000256" key="2">
    <source>
        <dbReference type="SAM" id="SignalP"/>
    </source>
</evidence>
<feature type="chain" id="PRO_5019448395" evidence="2">
    <location>
        <begin position="19"/>
        <end position="401"/>
    </location>
</feature>
<accession>A0A448WW48</accession>
<feature type="compositionally biased region" description="Low complexity" evidence="1">
    <location>
        <begin position="102"/>
        <end position="113"/>
    </location>
</feature>
<reference evidence="3" key="1">
    <citation type="submission" date="2018-11" db="EMBL/GenBank/DDBJ databases">
        <authorList>
            <consortium name="Pathogen Informatics"/>
        </authorList>
    </citation>
    <scope>NUCLEOTIDE SEQUENCE</scope>
</reference>